<dbReference type="RefSeq" id="XP_030844003.1">
    <property type="nucleotide sequence ID" value="XM_030988143.1"/>
</dbReference>
<evidence type="ECO:0000259" key="3">
    <source>
        <dbReference type="Pfam" id="PF07910"/>
    </source>
</evidence>
<dbReference type="PANTHER" id="PTHR48153">
    <property type="entry name" value="UFM1-SPECIFIC PROTEASE 2"/>
    <property type="match status" value="1"/>
</dbReference>
<feature type="domain" description="UFSP1/2/DUB catalytic" evidence="3">
    <location>
        <begin position="11"/>
        <end position="204"/>
    </location>
</feature>
<comment type="similarity">
    <text evidence="1">Belongs to the peptidase C78 family.</text>
</comment>
<dbReference type="InParanoid" id="A0A7M7P182"/>
<protein>
    <recommendedName>
        <fullName evidence="3">UFSP1/2/DUB catalytic domain-containing protein</fullName>
    </recommendedName>
</protein>
<dbReference type="PANTHER" id="PTHR48153:SF3">
    <property type="entry name" value="INACTIVE UFM1-SPECIFIC PROTEASE 1"/>
    <property type="match status" value="1"/>
</dbReference>
<evidence type="ECO:0000256" key="1">
    <source>
        <dbReference type="ARBA" id="ARBA00008552"/>
    </source>
</evidence>
<dbReference type="OMA" id="AISWIIN"/>
<dbReference type="EnsemblMetazoa" id="XM_030988143">
    <property type="protein sequence ID" value="XP_030844003"/>
    <property type="gene ID" value="LOC586585"/>
</dbReference>
<dbReference type="GO" id="GO:0071567">
    <property type="term" value="F:deUFMylase activity"/>
    <property type="evidence" value="ECO:0000318"/>
    <property type="project" value="GO_Central"/>
</dbReference>
<reference evidence="5" key="1">
    <citation type="submission" date="2015-02" db="EMBL/GenBank/DDBJ databases">
        <title>Genome sequencing for Strongylocentrotus purpuratus.</title>
        <authorList>
            <person name="Murali S."/>
            <person name="Liu Y."/>
            <person name="Vee V."/>
            <person name="English A."/>
            <person name="Wang M."/>
            <person name="Skinner E."/>
            <person name="Han Y."/>
            <person name="Muzny D.M."/>
            <person name="Worley K.C."/>
            <person name="Gibbs R.A."/>
        </authorList>
    </citation>
    <scope>NUCLEOTIDE SEQUENCE</scope>
</reference>
<reference evidence="4" key="2">
    <citation type="submission" date="2021-01" db="UniProtKB">
        <authorList>
            <consortium name="EnsemblMetazoa"/>
        </authorList>
    </citation>
    <scope>IDENTIFICATION</scope>
</reference>
<dbReference type="AlphaFoldDB" id="A0A7M7P182"/>
<dbReference type="KEGG" id="spu:586585"/>
<name>A0A7M7P182_STRPU</name>
<evidence type="ECO:0000313" key="4">
    <source>
        <dbReference type="EnsemblMetazoa" id="XP_030844003"/>
    </source>
</evidence>
<dbReference type="Pfam" id="PF07910">
    <property type="entry name" value="Peptidase_C78"/>
    <property type="match status" value="1"/>
</dbReference>
<accession>A0A7M7P182</accession>
<proteinExistence type="inferred from homology"/>
<organism evidence="4 5">
    <name type="scientific">Strongylocentrotus purpuratus</name>
    <name type="common">Purple sea urchin</name>
    <dbReference type="NCBI Taxonomy" id="7668"/>
    <lineage>
        <taxon>Eukaryota</taxon>
        <taxon>Metazoa</taxon>
        <taxon>Echinodermata</taxon>
        <taxon>Eleutherozoa</taxon>
        <taxon>Echinozoa</taxon>
        <taxon>Echinoidea</taxon>
        <taxon>Euechinoidea</taxon>
        <taxon>Echinacea</taxon>
        <taxon>Camarodonta</taxon>
        <taxon>Echinidea</taxon>
        <taxon>Strongylocentrotidae</taxon>
        <taxon>Strongylocentrotus</taxon>
    </lineage>
</organism>
<sequence>RDLPSPETGGESFLVRGSYLYYHYACDGFKDQGWGCGYRTMQSLCSHIRIAKETAGEGSSKGCCGDEPTLREIQEALVAMQDKPESFVGSREWIGSFEVSLCLDYFHDVSGKIIHLSSGDDIPGIVPDLIQHFKTLGTPIMMGGDSDASSKGIFGVHLGATHSYLLIKDPHFTGHATVEELIHKEWVSWKRSDSFMATSFYNLCLPQFSSASDR</sequence>
<dbReference type="OrthoDB" id="417506at2759"/>
<keyword evidence="2" id="KW-0378">Hydrolase</keyword>
<dbReference type="GeneID" id="586585"/>
<evidence type="ECO:0000256" key="2">
    <source>
        <dbReference type="ARBA" id="ARBA00022801"/>
    </source>
</evidence>
<dbReference type="InterPro" id="IPR012462">
    <property type="entry name" value="UFSP1/2_DUB_cat"/>
</dbReference>
<evidence type="ECO:0000313" key="5">
    <source>
        <dbReference type="Proteomes" id="UP000007110"/>
    </source>
</evidence>
<dbReference type="Proteomes" id="UP000007110">
    <property type="component" value="Unassembled WGS sequence"/>
</dbReference>
<dbReference type="Gene3D" id="3.90.70.130">
    <property type="match status" value="1"/>
</dbReference>
<keyword evidence="5" id="KW-1185">Reference proteome</keyword>